<evidence type="ECO:0008006" key="5">
    <source>
        <dbReference type="Google" id="ProtNLM"/>
    </source>
</evidence>
<protein>
    <recommendedName>
        <fullName evidence="5">Terpenoid synthase</fullName>
    </recommendedName>
</protein>
<keyword evidence="2" id="KW-0456">Lyase</keyword>
<evidence type="ECO:0000256" key="1">
    <source>
        <dbReference type="ARBA" id="ARBA00007946"/>
    </source>
</evidence>
<gene>
    <name evidence="3" type="ORF">BDZ94DRAFT_1317956</name>
</gene>
<sequence>MSTVTQLLNNFVHVVSRAGSLITPDFLNGEFYDAPLSDASDPPAKDDVTDLMVTVGQILSKMLHDCHIPYCAVSFDYGLMKAPVAEAERRGYALEGPNSMRQALFLGVYLTSTMYAHVTDDEALRTYITFYIMFMFYVDDKYFEQSDKESGLLHFIARFNQNQPQAEPSLTNFADFLRDDTAAVFEPIGGGIIITSTLNFINGMILETSVKLGQISPYAQNFPYFVRNKSGFPEACVILAFPRDMPVRQYAQAFPEICDYLCYVNDIMSFYKEELVGETENLVSLLAAVTDSKVEHLLSTDSPAPVTRNDKYGVLRRLSAAVASGHKKTLQILSGNPIAQDIYLKFAIQYVTMYISMRERYKLDELRFGDKA</sequence>
<dbReference type="EMBL" id="MU150233">
    <property type="protein sequence ID" value="KAF9468286.1"/>
    <property type="molecule type" value="Genomic_DNA"/>
</dbReference>
<dbReference type="GO" id="GO:0016838">
    <property type="term" value="F:carbon-oxygen lyase activity, acting on phosphates"/>
    <property type="evidence" value="ECO:0007669"/>
    <property type="project" value="InterPro"/>
</dbReference>
<dbReference type="SUPFAM" id="SSF48576">
    <property type="entry name" value="Terpenoid synthases"/>
    <property type="match status" value="1"/>
</dbReference>
<reference evidence="3" key="1">
    <citation type="submission" date="2020-11" db="EMBL/GenBank/DDBJ databases">
        <authorList>
            <consortium name="DOE Joint Genome Institute"/>
            <person name="Ahrendt S."/>
            <person name="Riley R."/>
            <person name="Andreopoulos W."/>
            <person name="Labutti K."/>
            <person name="Pangilinan J."/>
            <person name="Ruiz-Duenas F.J."/>
            <person name="Barrasa J.M."/>
            <person name="Sanchez-Garcia M."/>
            <person name="Camarero S."/>
            <person name="Miyauchi S."/>
            <person name="Serrano A."/>
            <person name="Linde D."/>
            <person name="Babiker R."/>
            <person name="Drula E."/>
            <person name="Ayuso-Fernandez I."/>
            <person name="Pacheco R."/>
            <person name="Padilla G."/>
            <person name="Ferreira P."/>
            <person name="Barriuso J."/>
            <person name="Kellner H."/>
            <person name="Castanera R."/>
            <person name="Alfaro M."/>
            <person name="Ramirez L."/>
            <person name="Pisabarro A.G."/>
            <person name="Kuo A."/>
            <person name="Tritt A."/>
            <person name="Lipzen A."/>
            <person name="He G."/>
            <person name="Yan M."/>
            <person name="Ng V."/>
            <person name="Cullen D."/>
            <person name="Martin F."/>
            <person name="Rosso M.-N."/>
            <person name="Henrissat B."/>
            <person name="Hibbett D."/>
            <person name="Martinez A.T."/>
            <person name="Grigoriev I.V."/>
        </authorList>
    </citation>
    <scope>NUCLEOTIDE SEQUENCE</scope>
    <source>
        <strain evidence="3">CBS 247.69</strain>
    </source>
</reference>
<name>A0A9P5YI68_9AGAR</name>
<proteinExistence type="inferred from homology"/>
<dbReference type="Gene3D" id="1.10.600.10">
    <property type="entry name" value="Farnesyl Diphosphate Synthase"/>
    <property type="match status" value="1"/>
</dbReference>
<evidence type="ECO:0000313" key="4">
    <source>
        <dbReference type="Proteomes" id="UP000807353"/>
    </source>
</evidence>
<dbReference type="Proteomes" id="UP000807353">
    <property type="component" value="Unassembled WGS sequence"/>
</dbReference>
<comment type="caution">
    <text evidence="3">The sequence shown here is derived from an EMBL/GenBank/DDBJ whole genome shotgun (WGS) entry which is preliminary data.</text>
</comment>
<evidence type="ECO:0000256" key="2">
    <source>
        <dbReference type="ARBA" id="ARBA00023239"/>
    </source>
</evidence>
<dbReference type="OrthoDB" id="2998174at2759"/>
<comment type="similarity">
    <text evidence="1">Belongs to the trichodiene synthase family.</text>
</comment>
<dbReference type="InterPro" id="IPR024652">
    <property type="entry name" value="Trichodiene_synth"/>
</dbReference>
<keyword evidence="4" id="KW-1185">Reference proteome</keyword>
<dbReference type="AlphaFoldDB" id="A0A9P5YI68"/>
<dbReference type="InterPro" id="IPR008949">
    <property type="entry name" value="Isoprenoid_synthase_dom_sf"/>
</dbReference>
<evidence type="ECO:0000313" key="3">
    <source>
        <dbReference type="EMBL" id="KAF9468286.1"/>
    </source>
</evidence>
<dbReference type="Pfam" id="PF06330">
    <property type="entry name" value="TRI5"/>
    <property type="match status" value="1"/>
</dbReference>
<organism evidence="3 4">
    <name type="scientific">Collybia nuda</name>
    <dbReference type="NCBI Taxonomy" id="64659"/>
    <lineage>
        <taxon>Eukaryota</taxon>
        <taxon>Fungi</taxon>
        <taxon>Dikarya</taxon>
        <taxon>Basidiomycota</taxon>
        <taxon>Agaricomycotina</taxon>
        <taxon>Agaricomycetes</taxon>
        <taxon>Agaricomycetidae</taxon>
        <taxon>Agaricales</taxon>
        <taxon>Tricholomatineae</taxon>
        <taxon>Clitocybaceae</taxon>
        <taxon>Collybia</taxon>
    </lineage>
</organism>
<accession>A0A9P5YI68</accession>